<proteinExistence type="predicted"/>
<protein>
    <submittedName>
        <fullName evidence="1">Uncharacterized protein AlNc14C187G8344</fullName>
    </submittedName>
</protein>
<accession>F0WPJ9</accession>
<organism evidence="1">
    <name type="scientific">Albugo laibachii Nc14</name>
    <dbReference type="NCBI Taxonomy" id="890382"/>
    <lineage>
        <taxon>Eukaryota</taxon>
        <taxon>Sar</taxon>
        <taxon>Stramenopiles</taxon>
        <taxon>Oomycota</taxon>
        <taxon>Peronosporomycetes</taxon>
        <taxon>Albuginales</taxon>
        <taxon>Albuginaceae</taxon>
        <taxon>Albugo</taxon>
    </lineage>
</organism>
<dbReference type="AlphaFoldDB" id="F0WPJ9"/>
<dbReference type="EMBL" id="FR824232">
    <property type="protein sequence ID" value="CCA23249.1"/>
    <property type="molecule type" value="Genomic_DNA"/>
</dbReference>
<reference evidence="1" key="1">
    <citation type="journal article" date="2011" name="PLoS Biol.">
        <title>Gene gain and loss during evolution of obligate parasitism in the white rust pathogen of Arabidopsis thaliana.</title>
        <authorList>
            <person name="Kemen E."/>
            <person name="Gardiner A."/>
            <person name="Schultz-Larsen T."/>
            <person name="Kemen A.C."/>
            <person name="Balmuth A.L."/>
            <person name="Robert-Seilaniantz A."/>
            <person name="Bailey K."/>
            <person name="Holub E."/>
            <person name="Studholme D.J."/>
            <person name="Maclean D."/>
            <person name="Jones J.D."/>
        </authorList>
    </citation>
    <scope>NUCLEOTIDE SEQUENCE</scope>
</reference>
<gene>
    <name evidence="1" type="primary">AlNc14C187G8344</name>
    <name evidence="1" type="ORF">ALNC14_093920</name>
</gene>
<dbReference type="HOGENOM" id="CLU_371070_0_0_1"/>
<reference evidence="1" key="2">
    <citation type="submission" date="2011-02" db="EMBL/GenBank/DDBJ databases">
        <authorList>
            <person name="MacLean D."/>
        </authorList>
    </citation>
    <scope>NUCLEOTIDE SEQUENCE</scope>
</reference>
<name>F0WPJ9_9STRA</name>
<evidence type="ECO:0000313" key="1">
    <source>
        <dbReference type="EMBL" id="CCA23249.1"/>
    </source>
</evidence>
<sequence length="750" mass="85462">MIDSADDGASLLRRLSEFSQRFLERNGDDHLIKVDDMYLEELRETEKMSREKNSNETETKTGAGFADRGQTLVTIDQLDGLFLEFVEIDSLGAPSIQRRYRDALLSVIITTFAGEVLRSHESSGCDQIYSKIHEWLLNTKAGSFSQIIEIICGLLKSLASESQTEVLRFVQESCFKTLFEILQMMTSSINTQKVSISSLGIDKVDLQILIENAVECLALLVLGPRGEFHHHWISRLDSESVFFLLEWNENTRAMEATNCENAHLNRLREREELLIRILVASVYCEASGSHQSDYANSLRNRESIWLTRLDTIVIKHREILLRTFYSSESLIARSMIWILFSDSAFATYCSSAPTDSAESVLQDAYKRYEVTVSIIMAGALPEHLSAFPVMLLHHPQSCKSPYATYIWNQADPETLQSETVFMSYFSILCKKLQIFEYFDRSKRLQTIQDSSSQNSQYSEANANDRIMREVESCLQSNNLCDVFRGERLLAELLMYDHSNTTKLHQSDPIHASLVDLRESHDELEDTFCFDSEAELVVAARSKFWQLGRSKIVSDRLRFCRVLQLYLKRKFFSLDDESILARIQDLDVCISALICAEKVITMVDVNILLTIFHAFLEVSTMQISPAIKDRQDEISSKQSRKNASFLVTQILSKANRLRIEIVVKTPCILFASVMHSLQTKYHPVEDSCRESCCGHRTYIIGDYAALCALILEQQSSLNDHAYDSVGGKQIIAPMVQHCCDTRIVLCVANYL</sequence>